<reference evidence="1" key="2">
    <citation type="submission" date="2019-07" db="EMBL/GenBank/DDBJ databases">
        <authorList>
            <person name="Seetharam A."/>
            <person name="Woodhouse M."/>
            <person name="Cannon E."/>
        </authorList>
    </citation>
    <scope>NUCLEOTIDE SEQUENCE [LARGE SCALE GENOMIC DNA]</scope>
    <source>
        <strain evidence="1">cv. B73</strain>
    </source>
</reference>
<reference evidence="1" key="3">
    <citation type="submission" date="2021-05" db="UniProtKB">
        <authorList>
            <consortium name="EnsemblPlants"/>
        </authorList>
    </citation>
    <scope>IDENTIFICATION</scope>
    <source>
        <strain evidence="1">cv. B73</strain>
    </source>
</reference>
<dbReference type="InParanoid" id="A0A804UHK6"/>
<sequence length="133" mass="14247">MGCIPYWAKPYVLSAVLASALRRGGGDFARRRGRAVSSVWRPVSPRALHSPAARRSAGPGCRNRPVAAPNIGLCPPPDFPKLAASTDSARITRFNNENEAQADALNFGQSSGSLKNKKVTSAFSILLYILDSH</sequence>
<dbReference type="AlphaFoldDB" id="A0A804UHK6"/>
<evidence type="ECO:0000313" key="2">
    <source>
        <dbReference type="Proteomes" id="UP000007305"/>
    </source>
</evidence>
<dbReference type="EnsemblPlants" id="Zm00001eb363400_T003">
    <property type="protein sequence ID" value="Zm00001eb363400_P003"/>
    <property type="gene ID" value="Zm00001eb363400"/>
</dbReference>
<protein>
    <submittedName>
        <fullName evidence="1">Uncharacterized protein</fullName>
    </submittedName>
</protein>
<keyword evidence="2" id="KW-1185">Reference proteome</keyword>
<organism evidence="1 2">
    <name type="scientific">Zea mays</name>
    <name type="common">Maize</name>
    <dbReference type="NCBI Taxonomy" id="4577"/>
    <lineage>
        <taxon>Eukaryota</taxon>
        <taxon>Viridiplantae</taxon>
        <taxon>Streptophyta</taxon>
        <taxon>Embryophyta</taxon>
        <taxon>Tracheophyta</taxon>
        <taxon>Spermatophyta</taxon>
        <taxon>Magnoliopsida</taxon>
        <taxon>Liliopsida</taxon>
        <taxon>Poales</taxon>
        <taxon>Poaceae</taxon>
        <taxon>PACMAD clade</taxon>
        <taxon>Panicoideae</taxon>
        <taxon>Andropogonodae</taxon>
        <taxon>Andropogoneae</taxon>
        <taxon>Tripsacinae</taxon>
        <taxon>Zea</taxon>
    </lineage>
</organism>
<proteinExistence type="predicted"/>
<reference evidence="2" key="1">
    <citation type="journal article" date="2009" name="Science">
        <title>The B73 maize genome: complexity, diversity, and dynamics.</title>
        <authorList>
            <person name="Schnable P.S."/>
            <person name="Ware D."/>
            <person name="Fulton R.S."/>
            <person name="Stein J.C."/>
            <person name="Wei F."/>
            <person name="Pasternak S."/>
            <person name="Liang C."/>
            <person name="Zhang J."/>
            <person name="Fulton L."/>
            <person name="Graves T.A."/>
            <person name="Minx P."/>
            <person name="Reily A.D."/>
            <person name="Courtney L."/>
            <person name="Kruchowski S.S."/>
            <person name="Tomlinson C."/>
            <person name="Strong C."/>
            <person name="Delehaunty K."/>
            <person name="Fronick C."/>
            <person name="Courtney B."/>
            <person name="Rock S.M."/>
            <person name="Belter E."/>
            <person name="Du F."/>
            <person name="Kim K."/>
            <person name="Abbott R.M."/>
            <person name="Cotton M."/>
            <person name="Levy A."/>
            <person name="Marchetto P."/>
            <person name="Ochoa K."/>
            <person name="Jackson S.M."/>
            <person name="Gillam B."/>
            <person name="Chen W."/>
            <person name="Yan L."/>
            <person name="Higginbotham J."/>
            <person name="Cardenas M."/>
            <person name="Waligorski J."/>
            <person name="Applebaum E."/>
            <person name="Phelps L."/>
            <person name="Falcone J."/>
            <person name="Kanchi K."/>
            <person name="Thane T."/>
            <person name="Scimone A."/>
            <person name="Thane N."/>
            <person name="Henke J."/>
            <person name="Wang T."/>
            <person name="Ruppert J."/>
            <person name="Shah N."/>
            <person name="Rotter K."/>
            <person name="Hodges J."/>
            <person name="Ingenthron E."/>
            <person name="Cordes M."/>
            <person name="Kohlberg S."/>
            <person name="Sgro J."/>
            <person name="Delgado B."/>
            <person name="Mead K."/>
            <person name="Chinwalla A."/>
            <person name="Leonard S."/>
            <person name="Crouse K."/>
            <person name="Collura K."/>
            <person name="Kudrna D."/>
            <person name="Currie J."/>
            <person name="He R."/>
            <person name="Angelova A."/>
            <person name="Rajasekar S."/>
            <person name="Mueller T."/>
            <person name="Lomeli R."/>
            <person name="Scara G."/>
            <person name="Ko A."/>
            <person name="Delaney K."/>
            <person name="Wissotski M."/>
            <person name="Lopez G."/>
            <person name="Campos D."/>
            <person name="Braidotti M."/>
            <person name="Ashley E."/>
            <person name="Golser W."/>
            <person name="Kim H."/>
            <person name="Lee S."/>
            <person name="Lin J."/>
            <person name="Dujmic Z."/>
            <person name="Kim W."/>
            <person name="Talag J."/>
            <person name="Zuccolo A."/>
            <person name="Fan C."/>
            <person name="Sebastian A."/>
            <person name="Kramer M."/>
            <person name="Spiegel L."/>
            <person name="Nascimento L."/>
            <person name="Zutavern T."/>
            <person name="Miller B."/>
            <person name="Ambroise C."/>
            <person name="Muller S."/>
            <person name="Spooner W."/>
            <person name="Narechania A."/>
            <person name="Ren L."/>
            <person name="Wei S."/>
            <person name="Kumari S."/>
            <person name="Faga B."/>
            <person name="Levy M.J."/>
            <person name="McMahan L."/>
            <person name="Van Buren P."/>
            <person name="Vaughn M.W."/>
            <person name="Ying K."/>
            <person name="Yeh C.-T."/>
            <person name="Emrich S.J."/>
            <person name="Jia Y."/>
            <person name="Kalyanaraman A."/>
            <person name="Hsia A.-P."/>
            <person name="Barbazuk W.B."/>
            <person name="Baucom R.S."/>
            <person name="Brutnell T.P."/>
            <person name="Carpita N.C."/>
            <person name="Chaparro C."/>
            <person name="Chia J.-M."/>
            <person name="Deragon J.-M."/>
            <person name="Estill J.C."/>
            <person name="Fu Y."/>
            <person name="Jeddeloh J.A."/>
            <person name="Han Y."/>
            <person name="Lee H."/>
            <person name="Li P."/>
            <person name="Lisch D.R."/>
            <person name="Liu S."/>
            <person name="Liu Z."/>
            <person name="Nagel D.H."/>
            <person name="McCann M.C."/>
            <person name="SanMiguel P."/>
            <person name="Myers A.M."/>
            <person name="Nettleton D."/>
            <person name="Nguyen J."/>
            <person name="Penning B.W."/>
            <person name="Ponnala L."/>
            <person name="Schneider K.L."/>
            <person name="Schwartz D.C."/>
            <person name="Sharma A."/>
            <person name="Soderlund C."/>
            <person name="Springer N.M."/>
            <person name="Sun Q."/>
            <person name="Wang H."/>
            <person name="Waterman M."/>
            <person name="Westerman R."/>
            <person name="Wolfgruber T.K."/>
            <person name="Yang L."/>
            <person name="Yu Y."/>
            <person name="Zhang L."/>
            <person name="Zhou S."/>
            <person name="Zhu Q."/>
            <person name="Bennetzen J.L."/>
            <person name="Dawe R.K."/>
            <person name="Jiang J."/>
            <person name="Jiang N."/>
            <person name="Presting G.G."/>
            <person name="Wessler S.R."/>
            <person name="Aluru S."/>
            <person name="Martienssen R.A."/>
            <person name="Clifton S.W."/>
            <person name="McCombie W.R."/>
            <person name="Wing R.A."/>
            <person name="Wilson R.K."/>
        </authorList>
    </citation>
    <scope>NUCLEOTIDE SEQUENCE [LARGE SCALE GENOMIC DNA]</scope>
    <source>
        <strain evidence="2">cv. B73</strain>
    </source>
</reference>
<evidence type="ECO:0000313" key="1">
    <source>
        <dbReference type="EnsemblPlants" id="Zm00001eb363400_P003"/>
    </source>
</evidence>
<name>A0A804UHK6_MAIZE</name>
<dbReference type="Proteomes" id="UP000007305">
    <property type="component" value="Chromosome 8"/>
</dbReference>
<dbReference type="Gramene" id="Zm00001eb363400_T003">
    <property type="protein sequence ID" value="Zm00001eb363400_P003"/>
    <property type="gene ID" value="Zm00001eb363400"/>
</dbReference>
<accession>A0A804UHK6</accession>